<dbReference type="GO" id="GO:0004497">
    <property type="term" value="F:monooxygenase activity"/>
    <property type="evidence" value="ECO:0007669"/>
    <property type="project" value="UniProtKB-ARBA"/>
</dbReference>
<dbReference type="PANTHER" id="PTHR21266:SF57">
    <property type="entry name" value="3-CHLOROBENZOATE-3,4-DIOXYGENASE"/>
    <property type="match status" value="1"/>
</dbReference>
<keyword evidence="8" id="KW-1185">Reference proteome</keyword>
<keyword evidence="4" id="KW-0408">Iron</keyword>
<dbReference type="Pfam" id="PF00355">
    <property type="entry name" value="Rieske"/>
    <property type="match status" value="1"/>
</dbReference>
<proteinExistence type="predicted"/>
<sequence>MQVNNTTQMLQGAPWLLAHKSMLKINQPHKISLYGQDYVMWKDSIENIQALPNICPHMGAMLSSGWCEQKADGTSEVVCPFHALKFDKDGCTVLPGTDKKTLPQMRPLELIIKDDFIWSYGDYQPQIPIPDILERIADSYEFIGHTADTSVKTDLKSMLLNMHDYNHQNGTHRDLFEITEVRFEKFTDNGHYSEAFFNAPTAPKTFFEKLKQPKQFLLPDVIQAHLENYFPSLVIFHGDSFFGKIAQCHLFVPESLTNTRTYILLFAKTNNPLAKLLKKQFLELSKTVVEQDADILHKIYPNAPQKIKLNNEVGMDWVKRNFDNWEESNSELTFNAKVNLNK</sequence>
<dbReference type="AlphaFoldDB" id="A0A1Z4LX05"/>
<dbReference type="SUPFAM" id="SSF55961">
    <property type="entry name" value="Bet v1-like"/>
    <property type="match status" value="1"/>
</dbReference>
<dbReference type="Gene3D" id="3.90.380.10">
    <property type="entry name" value="Naphthalene 1,2-dioxygenase Alpha Subunit, Chain A, domain 1"/>
    <property type="match status" value="1"/>
</dbReference>
<name>A0A1Z4LX05_9CYAN</name>
<keyword evidence="3" id="KW-0560">Oxidoreductase</keyword>
<keyword evidence="5" id="KW-0411">Iron-sulfur</keyword>
<keyword evidence="1" id="KW-0001">2Fe-2S</keyword>
<evidence type="ECO:0000313" key="8">
    <source>
        <dbReference type="Proteomes" id="UP000218418"/>
    </source>
</evidence>
<protein>
    <submittedName>
        <fullName evidence="7">Rieske [2Fe-2S] domain-containing protein</fullName>
    </submittedName>
</protein>
<dbReference type="PROSITE" id="PS51296">
    <property type="entry name" value="RIESKE"/>
    <property type="match status" value="1"/>
</dbReference>
<dbReference type="InterPro" id="IPR036922">
    <property type="entry name" value="Rieske_2Fe-2S_sf"/>
</dbReference>
<dbReference type="Proteomes" id="UP000218418">
    <property type="component" value="Chromosome"/>
</dbReference>
<evidence type="ECO:0000313" key="7">
    <source>
        <dbReference type="EMBL" id="BAY85754.1"/>
    </source>
</evidence>
<evidence type="ECO:0000256" key="1">
    <source>
        <dbReference type="ARBA" id="ARBA00022714"/>
    </source>
</evidence>
<evidence type="ECO:0000256" key="3">
    <source>
        <dbReference type="ARBA" id="ARBA00023002"/>
    </source>
</evidence>
<evidence type="ECO:0000256" key="4">
    <source>
        <dbReference type="ARBA" id="ARBA00023004"/>
    </source>
</evidence>
<dbReference type="EMBL" id="AP018227">
    <property type="protein sequence ID" value="BAY85754.1"/>
    <property type="molecule type" value="Genomic_DNA"/>
</dbReference>
<evidence type="ECO:0000259" key="6">
    <source>
        <dbReference type="PROSITE" id="PS51296"/>
    </source>
</evidence>
<evidence type="ECO:0000256" key="5">
    <source>
        <dbReference type="ARBA" id="ARBA00023014"/>
    </source>
</evidence>
<dbReference type="InterPro" id="IPR017941">
    <property type="entry name" value="Rieske_2Fe-2S"/>
</dbReference>
<dbReference type="GO" id="GO:0046872">
    <property type="term" value="F:metal ion binding"/>
    <property type="evidence" value="ECO:0007669"/>
    <property type="project" value="UniProtKB-KW"/>
</dbReference>
<feature type="domain" description="Rieske" evidence="6">
    <location>
        <begin position="15"/>
        <end position="119"/>
    </location>
</feature>
<evidence type="ECO:0000256" key="2">
    <source>
        <dbReference type="ARBA" id="ARBA00022723"/>
    </source>
</evidence>
<organism evidence="7 8">
    <name type="scientific">Calothrix parasitica NIES-267</name>
    <dbReference type="NCBI Taxonomy" id="1973488"/>
    <lineage>
        <taxon>Bacteria</taxon>
        <taxon>Bacillati</taxon>
        <taxon>Cyanobacteriota</taxon>
        <taxon>Cyanophyceae</taxon>
        <taxon>Nostocales</taxon>
        <taxon>Calotrichaceae</taxon>
        <taxon>Calothrix</taxon>
    </lineage>
</organism>
<dbReference type="PANTHER" id="PTHR21266">
    <property type="entry name" value="IRON-SULFUR DOMAIN CONTAINING PROTEIN"/>
    <property type="match status" value="1"/>
</dbReference>
<gene>
    <name evidence="7" type="ORF">NIES267_52550</name>
</gene>
<dbReference type="SUPFAM" id="SSF50022">
    <property type="entry name" value="ISP domain"/>
    <property type="match status" value="1"/>
</dbReference>
<dbReference type="Pfam" id="PF19112">
    <property type="entry name" value="VanA_C"/>
    <property type="match status" value="1"/>
</dbReference>
<keyword evidence="2" id="KW-0479">Metal-binding</keyword>
<dbReference type="GO" id="GO:0051537">
    <property type="term" value="F:2 iron, 2 sulfur cluster binding"/>
    <property type="evidence" value="ECO:0007669"/>
    <property type="project" value="UniProtKB-KW"/>
</dbReference>
<dbReference type="InterPro" id="IPR044043">
    <property type="entry name" value="VanA_C_cat"/>
</dbReference>
<dbReference type="InterPro" id="IPR050584">
    <property type="entry name" value="Cholesterol_7-desaturase"/>
</dbReference>
<accession>A0A1Z4LX05</accession>
<dbReference type="GO" id="GO:0016705">
    <property type="term" value="F:oxidoreductase activity, acting on paired donors, with incorporation or reduction of molecular oxygen"/>
    <property type="evidence" value="ECO:0007669"/>
    <property type="project" value="UniProtKB-ARBA"/>
</dbReference>
<dbReference type="Gene3D" id="2.102.10.10">
    <property type="entry name" value="Rieske [2Fe-2S] iron-sulphur domain"/>
    <property type="match status" value="1"/>
</dbReference>
<reference evidence="7 8" key="1">
    <citation type="submission" date="2017-06" db="EMBL/GenBank/DDBJ databases">
        <title>Genome sequencing of cyanobaciteial culture collection at National Institute for Environmental Studies (NIES).</title>
        <authorList>
            <person name="Hirose Y."/>
            <person name="Shimura Y."/>
            <person name="Fujisawa T."/>
            <person name="Nakamura Y."/>
            <person name="Kawachi M."/>
        </authorList>
    </citation>
    <scope>NUCLEOTIDE SEQUENCE [LARGE SCALE GENOMIC DNA]</scope>
    <source>
        <strain evidence="7 8">NIES-267</strain>
    </source>
</reference>